<evidence type="ECO:0000313" key="1">
    <source>
        <dbReference type="EMBL" id="CAK5064049.1"/>
    </source>
</evidence>
<protein>
    <submittedName>
        <fullName evidence="1">Uncharacterized protein</fullName>
    </submittedName>
</protein>
<name>A0ACB0YVB7_MELEN</name>
<comment type="caution">
    <text evidence="1">The sequence shown here is derived from an EMBL/GenBank/DDBJ whole genome shotgun (WGS) entry which is preliminary data.</text>
</comment>
<organism evidence="1 2">
    <name type="scientific">Meloidogyne enterolobii</name>
    <name type="common">Root-knot nematode worm</name>
    <name type="synonym">Meloidogyne mayaguensis</name>
    <dbReference type="NCBI Taxonomy" id="390850"/>
    <lineage>
        <taxon>Eukaryota</taxon>
        <taxon>Metazoa</taxon>
        <taxon>Ecdysozoa</taxon>
        <taxon>Nematoda</taxon>
        <taxon>Chromadorea</taxon>
        <taxon>Rhabditida</taxon>
        <taxon>Tylenchina</taxon>
        <taxon>Tylenchomorpha</taxon>
        <taxon>Tylenchoidea</taxon>
        <taxon>Meloidogynidae</taxon>
        <taxon>Meloidogyninae</taxon>
        <taxon>Meloidogyne</taxon>
    </lineage>
</organism>
<proteinExistence type="predicted"/>
<reference evidence="1" key="1">
    <citation type="submission" date="2023-11" db="EMBL/GenBank/DDBJ databases">
        <authorList>
            <person name="Poullet M."/>
        </authorList>
    </citation>
    <scope>NUCLEOTIDE SEQUENCE</scope>
    <source>
        <strain evidence="1">E1834</strain>
    </source>
</reference>
<dbReference type="EMBL" id="CAVMJV010000019">
    <property type="protein sequence ID" value="CAK5064049.1"/>
    <property type="molecule type" value="Genomic_DNA"/>
</dbReference>
<accession>A0ACB0YVB7</accession>
<evidence type="ECO:0000313" key="2">
    <source>
        <dbReference type="Proteomes" id="UP001497535"/>
    </source>
</evidence>
<sequence>METFQNVLSAEEVKIRELKIKAEQLAERRKELLLKRQENVQNGKRERKNICL</sequence>
<keyword evidence="2" id="KW-1185">Reference proteome</keyword>
<dbReference type="Proteomes" id="UP001497535">
    <property type="component" value="Unassembled WGS sequence"/>
</dbReference>
<gene>
    <name evidence="1" type="ORF">MENTE1834_LOCUS16917</name>
</gene>